<dbReference type="Pfam" id="PF15624">
    <property type="entry name" value="Mif2_N"/>
    <property type="match status" value="1"/>
</dbReference>
<feature type="region of interest" description="Disordered" evidence="7">
    <location>
        <begin position="575"/>
        <end position="610"/>
    </location>
</feature>
<feature type="compositionally biased region" description="Basic residues" evidence="7">
    <location>
        <begin position="400"/>
        <end position="414"/>
    </location>
</feature>
<feature type="compositionally biased region" description="Basic residues" evidence="7">
    <location>
        <begin position="597"/>
        <end position="610"/>
    </location>
</feature>
<dbReference type="InterPro" id="IPR014710">
    <property type="entry name" value="RmlC-like_jellyroll"/>
</dbReference>
<dbReference type="InterPro" id="IPR025974">
    <property type="entry name" value="Mif2/CENP-C_cupin"/>
</dbReference>
<dbReference type="CDD" id="cd06993">
    <property type="entry name" value="cupin_CENP-C_C"/>
    <property type="match status" value="1"/>
</dbReference>
<feature type="compositionally biased region" description="Basic and acidic residues" evidence="7">
    <location>
        <begin position="335"/>
        <end position="346"/>
    </location>
</feature>
<evidence type="ECO:0000256" key="4">
    <source>
        <dbReference type="ARBA" id="ARBA00023242"/>
    </source>
</evidence>
<evidence type="ECO:0000256" key="7">
    <source>
        <dbReference type="SAM" id="MobiDB-lite"/>
    </source>
</evidence>
<gene>
    <name evidence="10" type="ORF">AJ80_09626</name>
</gene>
<comment type="subcellular location">
    <subcellularLocation>
        <location evidence="1">Nucleus</location>
    </subcellularLocation>
</comment>
<feature type="compositionally biased region" description="Basic and acidic residues" evidence="7">
    <location>
        <begin position="29"/>
        <end position="39"/>
    </location>
</feature>
<feature type="region of interest" description="Disordered" evidence="7">
    <location>
        <begin position="331"/>
        <end position="350"/>
    </location>
</feature>
<evidence type="ECO:0000256" key="2">
    <source>
        <dbReference type="ARBA" id="ARBA00010291"/>
    </source>
</evidence>
<name>A0A2B7WMM2_POLH7</name>
<reference evidence="10 11" key="1">
    <citation type="submission" date="2017-10" db="EMBL/GenBank/DDBJ databases">
        <title>Comparative genomics in systemic dimorphic fungi from Ajellomycetaceae.</title>
        <authorList>
            <person name="Munoz J.F."/>
            <person name="Mcewen J.G."/>
            <person name="Clay O.K."/>
            <person name="Cuomo C.A."/>
        </authorList>
    </citation>
    <scope>NUCLEOTIDE SEQUENCE [LARGE SCALE GENOMIC DNA]</scope>
    <source>
        <strain evidence="10 11">UAMH7299</strain>
    </source>
</reference>
<dbReference type="InterPro" id="IPR028929">
    <property type="entry name" value="Mif2_N"/>
</dbReference>
<dbReference type="GO" id="GO:0051315">
    <property type="term" value="P:attachment of mitotic spindle microtubules to kinetochore"/>
    <property type="evidence" value="ECO:0007669"/>
    <property type="project" value="TreeGrafter"/>
</dbReference>
<dbReference type="GO" id="GO:0051455">
    <property type="term" value="P:spindle attachment to meiosis I kinetochore"/>
    <property type="evidence" value="ECO:0007669"/>
    <property type="project" value="TreeGrafter"/>
</dbReference>
<dbReference type="Gene3D" id="2.60.120.10">
    <property type="entry name" value="Jelly Rolls"/>
    <property type="match status" value="1"/>
</dbReference>
<evidence type="ECO:0000259" key="9">
    <source>
        <dbReference type="Pfam" id="PF15624"/>
    </source>
</evidence>
<feature type="compositionally biased region" description="Polar residues" evidence="7">
    <location>
        <begin position="53"/>
        <end position="68"/>
    </location>
</feature>
<dbReference type="Pfam" id="PF11699">
    <property type="entry name" value="CENP-C_C"/>
    <property type="match status" value="1"/>
</dbReference>
<dbReference type="EMBL" id="PDNA01000310">
    <property type="protein sequence ID" value="PGG97846.1"/>
    <property type="molecule type" value="Genomic_DNA"/>
</dbReference>
<dbReference type="InterPro" id="IPR028386">
    <property type="entry name" value="CENP-C/Mif2/cnp3"/>
</dbReference>
<feature type="domain" description="Mif2 N-terminal" evidence="9">
    <location>
        <begin position="14"/>
        <end position="145"/>
    </location>
</feature>
<evidence type="ECO:0000256" key="5">
    <source>
        <dbReference type="ARBA" id="ARBA00057947"/>
    </source>
</evidence>
<evidence type="ECO:0000259" key="8">
    <source>
        <dbReference type="Pfam" id="PF11699"/>
    </source>
</evidence>
<dbReference type="AlphaFoldDB" id="A0A2B7WMM2"/>
<evidence type="ECO:0000256" key="3">
    <source>
        <dbReference type="ARBA" id="ARBA00023125"/>
    </source>
</evidence>
<feature type="region of interest" description="Disordered" evidence="7">
    <location>
        <begin position="1"/>
        <end position="309"/>
    </location>
</feature>
<feature type="compositionally biased region" description="Polar residues" evidence="7">
    <location>
        <begin position="300"/>
        <end position="309"/>
    </location>
</feature>
<dbReference type="STRING" id="1447883.A0A2B7WMM2"/>
<dbReference type="GO" id="GO:0000776">
    <property type="term" value="C:kinetochore"/>
    <property type="evidence" value="ECO:0007669"/>
    <property type="project" value="InterPro"/>
</dbReference>
<dbReference type="OrthoDB" id="1939643at2759"/>
<keyword evidence="4" id="KW-0539">Nucleus</keyword>
<proteinExistence type="inferred from homology"/>
<dbReference type="FunFam" id="2.60.120.10:FF:000033">
    <property type="entry name" value="Centromere protein C 1"/>
    <property type="match status" value="1"/>
</dbReference>
<protein>
    <recommendedName>
        <fullName evidence="6">CENP-C homolog</fullName>
    </recommendedName>
</protein>
<dbReference type="PANTHER" id="PTHR16684:SF11">
    <property type="entry name" value="CENTROMERE PROTEIN C"/>
    <property type="match status" value="1"/>
</dbReference>
<dbReference type="SUPFAM" id="SSF51182">
    <property type="entry name" value="RmlC-like cupins"/>
    <property type="match status" value="1"/>
</dbReference>
<sequence>MAPRGPAKGRDFDYSNVGKAGRRTGITLKEGKLDEHGMEEIEGMFSSPEKSPARTNGNGFTNNASLNSEDMETGESSIPEPAELLSNRRAQRNTYLPPPRSRSPIKTFLSGSPRRTPGMRSSPFAHDGQSSSPTTARAQARRRVDLSAQLDAASSPEEIPHDDQDEESNADFSDDGNHLLDDAEEEATYFHADGDHTENIADQGGESPQTLGADDNEDGDDPDDAESPSILAQSTAKGRKRKNTPSQPPEGTEPLPKSTSDGSPKRRGRKPKGTSTTRNPDVSEDRPAKRIKTTAAKHQGASNQLSAEQESQLNEIVDNFANRNGPLKNRSLYILKRETPSDDTARPTRSGRISVRPLAYWRNERCVYGEENAEVGQRFPLSTIKEIIRTEEVETSQQIQRKRAMKKKKSKSKRKSDDASDDDTSDHAEAWEAAGGTFVGEVKKWDPQTQTATQEDEIIQVAYAPSGIQTQEVKDSGFKFAKVFSTPFLGAGVVDMPPGAFKKQKNSKRMHMVFFVYRGRIQVNVAGLQFSAGKGCSFQVPRGNNYSFSNDHDKPAAIFFAQGCIPPDLENIEAPVPAAVPEETTEAAEEVAEPKPAPKKRGRPKQGAKT</sequence>
<accession>A0A2B7WMM2</accession>
<feature type="region of interest" description="Disordered" evidence="7">
    <location>
        <begin position="393"/>
        <end position="426"/>
    </location>
</feature>
<feature type="compositionally biased region" description="Acidic residues" evidence="7">
    <location>
        <begin position="163"/>
        <end position="174"/>
    </location>
</feature>
<evidence type="ECO:0000256" key="6">
    <source>
        <dbReference type="ARBA" id="ARBA00075033"/>
    </source>
</evidence>
<dbReference type="GO" id="GO:0019237">
    <property type="term" value="F:centromeric DNA binding"/>
    <property type="evidence" value="ECO:0007669"/>
    <property type="project" value="InterPro"/>
</dbReference>
<organism evidence="10 11">
    <name type="scientific">Polytolypa hystricis (strain UAMH7299)</name>
    <dbReference type="NCBI Taxonomy" id="1447883"/>
    <lineage>
        <taxon>Eukaryota</taxon>
        <taxon>Fungi</taxon>
        <taxon>Dikarya</taxon>
        <taxon>Ascomycota</taxon>
        <taxon>Pezizomycotina</taxon>
        <taxon>Eurotiomycetes</taxon>
        <taxon>Eurotiomycetidae</taxon>
        <taxon>Onygenales</taxon>
        <taxon>Onygenales incertae sedis</taxon>
        <taxon>Polytolypa</taxon>
    </lineage>
</organism>
<evidence type="ECO:0000313" key="11">
    <source>
        <dbReference type="Proteomes" id="UP000224634"/>
    </source>
</evidence>
<dbReference type="GO" id="GO:0005634">
    <property type="term" value="C:nucleus"/>
    <property type="evidence" value="ECO:0007669"/>
    <property type="project" value="UniProtKB-SubCell"/>
</dbReference>
<evidence type="ECO:0000313" key="10">
    <source>
        <dbReference type="EMBL" id="PGG97846.1"/>
    </source>
</evidence>
<dbReference type="PANTHER" id="PTHR16684">
    <property type="entry name" value="CENTROMERE PROTEIN C"/>
    <property type="match status" value="1"/>
</dbReference>
<comment type="similarity">
    <text evidence="2">Belongs to the CENP-C/MIF2 family.</text>
</comment>
<feature type="compositionally biased region" description="Polar residues" evidence="7">
    <location>
        <begin position="128"/>
        <end position="137"/>
    </location>
</feature>
<dbReference type="InterPro" id="IPR011051">
    <property type="entry name" value="RmlC_Cupin_sf"/>
</dbReference>
<dbReference type="GO" id="GO:0051382">
    <property type="term" value="P:kinetochore assembly"/>
    <property type="evidence" value="ECO:0007669"/>
    <property type="project" value="InterPro"/>
</dbReference>
<keyword evidence="3" id="KW-0238">DNA-binding</keyword>
<comment type="function">
    <text evidence="5">Component of the kinetochore, a multiprotein complex that assembles on centromeric DNA and attaches chromosomes to spindle microtubules, mediating chromosome segregation and sister chromatid segregation during meiosis and mitosis. Component of the inner kinetochore constitutive centromere-associated network (CCAN), which serves as a structural platform for outer kinetochore assembly.</text>
</comment>
<keyword evidence="11" id="KW-1185">Reference proteome</keyword>
<feature type="compositionally biased region" description="Acidic residues" evidence="7">
    <location>
        <begin position="214"/>
        <end position="226"/>
    </location>
</feature>
<comment type="caution">
    <text evidence="10">The sequence shown here is derived from an EMBL/GenBank/DDBJ whole genome shotgun (WGS) entry which is preliminary data.</text>
</comment>
<dbReference type="Proteomes" id="UP000224634">
    <property type="component" value="Unassembled WGS sequence"/>
</dbReference>
<evidence type="ECO:0000256" key="1">
    <source>
        <dbReference type="ARBA" id="ARBA00004123"/>
    </source>
</evidence>
<feature type="domain" description="Mif2/CENP-C cupin" evidence="8">
    <location>
        <begin position="478"/>
        <end position="562"/>
    </location>
</feature>